<dbReference type="Gene3D" id="2.30.30.40">
    <property type="entry name" value="SH3 Domains"/>
    <property type="match status" value="1"/>
</dbReference>
<reference evidence="2 3" key="1">
    <citation type="submission" date="2023-04" db="EMBL/GenBank/DDBJ databases">
        <title>Genome of Basidiobolus ranarum AG-B5.</title>
        <authorList>
            <person name="Stajich J.E."/>
            <person name="Carter-House D."/>
            <person name="Gryganskyi A."/>
        </authorList>
    </citation>
    <scope>NUCLEOTIDE SEQUENCE [LARGE SCALE GENOMIC DNA]</scope>
    <source>
        <strain evidence="2 3">AG-B5</strain>
    </source>
</reference>
<dbReference type="Proteomes" id="UP001479436">
    <property type="component" value="Unassembled WGS sequence"/>
</dbReference>
<feature type="signal peptide" evidence="1">
    <location>
        <begin position="1"/>
        <end position="17"/>
    </location>
</feature>
<accession>A0ABR2WDY0</accession>
<evidence type="ECO:0000313" key="3">
    <source>
        <dbReference type="Proteomes" id="UP001479436"/>
    </source>
</evidence>
<evidence type="ECO:0008006" key="4">
    <source>
        <dbReference type="Google" id="ProtNLM"/>
    </source>
</evidence>
<dbReference type="EMBL" id="JASJQH010003257">
    <property type="protein sequence ID" value="KAK9759707.1"/>
    <property type="molecule type" value="Genomic_DNA"/>
</dbReference>
<keyword evidence="1" id="KW-0732">Signal</keyword>
<protein>
    <recommendedName>
        <fullName evidence="4">SH3b domain-containing protein</fullName>
    </recommendedName>
</protein>
<organism evidence="2 3">
    <name type="scientific">Basidiobolus ranarum</name>
    <dbReference type="NCBI Taxonomy" id="34480"/>
    <lineage>
        <taxon>Eukaryota</taxon>
        <taxon>Fungi</taxon>
        <taxon>Fungi incertae sedis</taxon>
        <taxon>Zoopagomycota</taxon>
        <taxon>Entomophthoromycotina</taxon>
        <taxon>Basidiobolomycetes</taxon>
        <taxon>Basidiobolales</taxon>
        <taxon>Basidiobolaceae</taxon>
        <taxon>Basidiobolus</taxon>
    </lineage>
</organism>
<feature type="non-terminal residue" evidence="2">
    <location>
        <position position="189"/>
    </location>
</feature>
<evidence type="ECO:0000256" key="1">
    <source>
        <dbReference type="SAM" id="SignalP"/>
    </source>
</evidence>
<feature type="chain" id="PRO_5045909425" description="SH3b domain-containing protein" evidence="1">
    <location>
        <begin position="18"/>
        <end position="189"/>
    </location>
</feature>
<sequence length="189" mass="20800">MLKFILSLLLLIDVAFSAKVIDQFVINQDSNIYSDSTFQSSKVASLKKGNTVKVTCQLVNKESNETSVWSKVAYGDVQGYVPYAHMLKEEEWIPGAPNCACRSHGIPPLSDAKVNHDDAYRTLNKAKIGVSNLCITEGKDCTYLGGLRNDTLQGLVSFVSTTQCKDVLVIGGTEIRKSESIYSHKNGFR</sequence>
<comment type="caution">
    <text evidence="2">The sequence shown here is derived from an EMBL/GenBank/DDBJ whole genome shotgun (WGS) entry which is preliminary data.</text>
</comment>
<keyword evidence="3" id="KW-1185">Reference proteome</keyword>
<name>A0ABR2WDY0_9FUNG</name>
<proteinExistence type="predicted"/>
<gene>
    <name evidence="2" type="ORF">K7432_017015</name>
</gene>
<evidence type="ECO:0000313" key="2">
    <source>
        <dbReference type="EMBL" id="KAK9759707.1"/>
    </source>
</evidence>